<dbReference type="RefSeq" id="WP_090974889.1">
    <property type="nucleotide sequence ID" value="NZ_FOLL01000022.1"/>
</dbReference>
<dbReference type="InterPro" id="IPR049435">
    <property type="entry name" value="Cas_Cas6_C"/>
</dbReference>
<dbReference type="CDD" id="cd21140">
    <property type="entry name" value="Cas6_I-like"/>
    <property type="match status" value="1"/>
</dbReference>
<protein>
    <recommendedName>
        <fullName evidence="4">CRISPR-associated endoribonuclease</fullName>
    </recommendedName>
</protein>
<dbReference type="GO" id="GO:0003723">
    <property type="term" value="F:RNA binding"/>
    <property type="evidence" value="ECO:0007669"/>
    <property type="project" value="UniProtKB-KW"/>
</dbReference>
<dbReference type="Gene3D" id="3.30.70.1890">
    <property type="match status" value="1"/>
</dbReference>
<comment type="function">
    <text evidence="4">CRISPR (clustered regularly interspaced short palindromic repeat), is an adaptive immune system that provides protection against mobile genetic elements (viruses, transposable elements and conjugative plasmids). CRISPR clusters contain sequences complementary to antecedent mobile elements and target invading nucleic acids. CRISPR clusters are transcribed and processed into CRISPR RNA (crRNA).</text>
</comment>
<dbReference type="PANTHER" id="PTHR36984">
    <property type="entry name" value="CRISPR-ASSOCIATED ENDORIBONUCLEASE CAS6 1"/>
    <property type="match status" value="1"/>
</dbReference>
<keyword evidence="9" id="KW-1185">Reference proteome</keyword>
<dbReference type="InterPro" id="IPR010156">
    <property type="entry name" value="CRISPR-assoc_prot_Cas6"/>
</dbReference>
<evidence type="ECO:0000256" key="1">
    <source>
        <dbReference type="ARBA" id="ARBA00005937"/>
    </source>
</evidence>
<reference evidence="8 9" key="1">
    <citation type="submission" date="2016-10" db="EMBL/GenBank/DDBJ databases">
        <authorList>
            <person name="de Groot N.N."/>
        </authorList>
    </citation>
    <scope>NUCLEOTIDE SEQUENCE [LARGE SCALE GENOMIC DNA]</scope>
    <source>
        <strain evidence="8 9">DSM 22900</strain>
    </source>
</reference>
<dbReference type="Proteomes" id="UP000199577">
    <property type="component" value="Unassembled WGS sequence"/>
</dbReference>
<evidence type="ECO:0000256" key="3">
    <source>
        <dbReference type="ARBA" id="ARBA00023118"/>
    </source>
</evidence>
<evidence type="ECO:0000313" key="8">
    <source>
        <dbReference type="EMBL" id="SFC73669.1"/>
    </source>
</evidence>
<organism evidence="8 9">
    <name type="scientific">Parapedobacter composti</name>
    <dbReference type="NCBI Taxonomy" id="623281"/>
    <lineage>
        <taxon>Bacteria</taxon>
        <taxon>Pseudomonadati</taxon>
        <taxon>Bacteroidota</taxon>
        <taxon>Sphingobacteriia</taxon>
        <taxon>Sphingobacteriales</taxon>
        <taxon>Sphingobacteriaceae</taxon>
        <taxon>Parapedobacter</taxon>
    </lineage>
</organism>
<dbReference type="AlphaFoldDB" id="A0A1I1LKV8"/>
<feature type="site" description="Transition state stabilizer" evidence="5">
    <location>
        <position position="56"/>
    </location>
</feature>
<feature type="domain" description="CRISPR associated protein Cas6 C-terminal" evidence="7">
    <location>
        <begin position="139"/>
        <end position="261"/>
    </location>
</feature>
<proteinExistence type="inferred from homology"/>
<sequence length="266" mass="29383">MRFNLSLLHIGGEKELPFSYQYLLTGAIYSIIAKADGEYATFLHDQGYPIGKKTFKLFTFSDLKVSFKSQGDRMQLVGGDAALQIGFHLPVAAENFIKGLFQDQELILFNRRSREVFRVVQVESLASPFIGKDSCAISEMVFSLLSPIVVSKKDKSGKHHYRSPLDADFIPILLGNWMSKYAAIYGEEKAEVAFSDVSASVIFEAGAPKSRLVKIKANSAEETSIRGWSNFMLKLTGCNEALELVYNSGIGNYNSLGMGCLGYGKP</sequence>
<keyword evidence="3" id="KW-0051">Antiviral defense</keyword>
<dbReference type="EMBL" id="FOLL01000022">
    <property type="protein sequence ID" value="SFC73669.1"/>
    <property type="molecule type" value="Genomic_DNA"/>
</dbReference>
<dbReference type="OrthoDB" id="9797488at2"/>
<dbReference type="NCBIfam" id="TIGR01877">
    <property type="entry name" value="cas_cas6"/>
    <property type="match status" value="1"/>
</dbReference>
<dbReference type="Pfam" id="PF21350">
    <property type="entry name" value="Cas6_I-A"/>
    <property type="match status" value="1"/>
</dbReference>
<comment type="similarity">
    <text evidence="1 4">Belongs to the CRISPR-associated protein Cas6/Cse3/CasE family.</text>
</comment>
<dbReference type="Pfam" id="PF01881">
    <property type="entry name" value="Cas_Cas6_C"/>
    <property type="match status" value="1"/>
</dbReference>
<name>A0A1I1LKV8_9SPHI</name>
<accession>A0A1I1LKV8</accession>
<evidence type="ECO:0000256" key="2">
    <source>
        <dbReference type="ARBA" id="ARBA00022884"/>
    </source>
</evidence>
<dbReference type="GO" id="GO:0051607">
    <property type="term" value="P:defense response to virus"/>
    <property type="evidence" value="ECO:0007669"/>
    <property type="project" value="UniProtKB-KW"/>
</dbReference>
<evidence type="ECO:0000313" key="9">
    <source>
        <dbReference type="Proteomes" id="UP000199577"/>
    </source>
</evidence>
<dbReference type="GO" id="GO:0016788">
    <property type="term" value="F:hydrolase activity, acting on ester bonds"/>
    <property type="evidence" value="ECO:0007669"/>
    <property type="project" value="InterPro"/>
</dbReference>
<dbReference type="Gene3D" id="3.30.70.1900">
    <property type="match status" value="1"/>
</dbReference>
<dbReference type="PANTHER" id="PTHR36984:SF1">
    <property type="entry name" value="CRISPR-ASSOCIATED ENDORIBONUCLEASE CAS6 1"/>
    <property type="match status" value="1"/>
</dbReference>
<gene>
    <name evidence="8" type="ORF">SAMN05421747_12230</name>
</gene>
<feature type="active site" description="Proton donor" evidence="6">
    <location>
        <position position="44"/>
    </location>
</feature>
<dbReference type="PIRSF" id="PIRSF005054">
    <property type="entry name" value="PF1131"/>
    <property type="match status" value="1"/>
</dbReference>
<evidence type="ECO:0000256" key="5">
    <source>
        <dbReference type="PIRSR" id="PIRSR005054-1"/>
    </source>
</evidence>
<dbReference type="STRING" id="623281.SAMN05421747_12230"/>
<evidence type="ECO:0000256" key="6">
    <source>
        <dbReference type="PIRSR" id="PIRSR005054-50"/>
    </source>
</evidence>
<evidence type="ECO:0000259" key="7">
    <source>
        <dbReference type="Pfam" id="PF01881"/>
    </source>
</evidence>
<keyword evidence="2" id="KW-0694">RNA-binding</keyword>
<dbReference type="InterPro" id="IPR045747">
    <property type="entry name" value="CRISPR-assoc_prot_Cas6_N_sf"/>
</dbReference>
<evidence type="ECO:0000256" key="4">
    <source>
        <dbReference type="PIRNR" id="PIRNR005054"/>
    </source>
</evidence>
<feature type="active site" description="Proton acceptor" evidence="6">
    <location>
        <position position="29"/>
    </location>
</feature>